<keyword evidence="2" id="KW-0472">Membrane</keyword>
<sequence length="94" mass="10270">MPERRWSREADGKRQNLSVIIPAFGVVLLMPLLANLFIVRVRVFGIPLEIVYLFGVWLFLVGAAVALAFLLPSAGPGGSGMDDKHPRAKRTGIV</sequence>
<evidence type="ECO:0000256" key="1">
    <source>
        <dbReference type="SAM" id="MobiDB-lite"/>
    </source>
</evidence>
<feature type="transmembrane region" description="Helical" evidence="2">
    <location>
        <begin position="20"/>
        <end position="38"/>
    </location>
</feature>
<dbReference type="RefSeq" id="WP_091523361.1">
    <property type="nucleotide sequence ID" value="NZ_FORF01000016.1"/>
</dbReference>
<evidence type="ECO:0000313" key="3">
    <source>
        <dbReference type="EMBL" id="SFJ35614.1"/>
    </source>
</evidence>
<name>A0A1I3QN69_9HYPH</name>
<feature type="transmembrane region" description="Helical" evidence="2">
    <location>
        <begin position="50"/>
        <end position="71"/>
    </location>
</feature>
<organism evidence="3 4">
    <name type="scientific">Aquamicrobium aerolatum DSM 21857</name>
    <dbReference type="NCBI Taxonomy" id="1121003"/>
    <lineage>
        <taxon>Bacteria</taxon>
        <taxon>Pseudomonadati</taxon>
        <taxon>Pseudomonadota</taxon>
        <taxon>Alphaproteobacteria</taxon>
        <taxon>Hyphomicrobiales</taxon>
        <taxon>Phyllobacteriaceae</taxon>
        <taxon>Aerobium</taxon>
    </lineage>
</organism>
<dbReference type="AlphaFoldDB" id="A0A1I3QN69"/>
<evidence type="ECO:0000256" key="2">
    <source>
        <dbReference type="SAM" id="Phobius"/>
    </source>
</evidence>
<keyword evidence="2" id="KW-1133">Transmembrane helix</keyword>
<reference evidence="4" key="1">
    <citation type="submission" date="2016-10" db="EMBL/GenBank/DDBJ databases">
        <authorList>
            <person name="Varghese N."/>
            <person name="Submissions S."/>
        </authorList>
    </citation>
    <scope>NUCLEOTIDE SEQUENCE [LARGE SCALE GENOMIC DNA]</scope>
    <source>
        <strain evidence="4">DSM 21857</strain>
    </source>
</reference>
<dbReference type="EMBL" id="FORF01000016">
    <property type="protein sequence ID" value="SFJ35614.1"/>
    <property type="molecule type" value="Genomic_DNA"/>
</dbReference>
<keyword evidence="4" id="KW-1185">Reference proteome</keyword>
<evidence type="ECO:0000313" key="4">
    <source>
        <dbReference type="Proteomes" id="UP000242763"/>
    </source>
</evidence>
<gene>
    <name evidence="3" type="ORF">SAMN03080618_02724</name>
</gene>
<feature type="region of interest" description="Disordered" evidence="1">
    <location>
        <begin position="74"/>
        <end position="94"/>
    </location>
</feature>
<accession>A0A1I3QN69</accession>
<keyword evidence="2" id="KW-0812">Transmembrane</keyword>
<proteinExistence type="predicted"/>
<dbReference type="OrthoDB" id="8481795at2"/>
<dbReference type="Proteomes" id="UP000242763">
    <property type="component" value="Unassembled WGS sequence"/>
</dbReference>
<protein>
    <submittedName>
        <fullName evidence="3">Uncharacterized protein</fullName>
    </submittedName>
</protein>
<dbReference type="STRING" id="1121003.SAMN03080618_02724"/>